<evidence type="ECO:0000313" key="2">
    <source>
        <dbReference type="Proteomes" id="UP000265520"/>
    </source>
</evidence>
<comment type="caution">
    <text evidence="1">The sequence shown here is derived from an EMBL/GenBank/DDBJ whole genome shotgun (WGS) entry which is preliminary data.</text>
</comment>
<reference evidence="1 2" key="1">
    <citation type="journal article" date="2018" name="Front. Plant Sci.">
        <title>Red Clover (Trifolium pratense) and Zigzag Clover (T. medium) - A Picture of Genomic Similarities and Differences.</title>
        <authorList>
            <person name="Dluhosova J."/>
            <person name="Istvanek J."/>
            <person name="Nedelnik J."/>
            <person name="Repkova J."/>
        </authorList>
    </citation>
    <scope>NUCLEOTIDE SEQUENCE [LARGE SCALE GENOMIC DNA]</scope>
    <source>
        <strain evidence="2">cv. 10/8</strain>
        <tissue evidence="1">Leaf</tissue>
    </source>
</reference>
<sequence length="25" mass="2884">MAYRGAGKEEKTKHCNELHIDIAIR</sequence>
<feature type="non-terminal residue" evidence="1">
    <location>
        <position position="25"/>
    </location>
</feature>
<dbReference type="Proteomes" id="UP000265520">
    <property type="component" value="Unassembled WGS sequence"/>
</dbReference>
<name>A0A392UBC2_9FABA</name>
<accession>A0A392UBC2</accession>
<dbReference type="EMBL" id="LXQA010781148">
    <property type="protein sequence ID" value="MCI70702.1"/>
    <property type="molecule type" value="Genomic_DNA"/>
</dbReference>
<proteinExistence type="predicted"/>
<keyword evidence="2" id="KW-1185">Reference proteome</keyword>
<protein>
    <submittedName>
        <fullName evidence="1">Uncharacterized protein</fullName>
    </submittedName>
</protein>
<evidence type="ECO:0000313" key="1">
    <source>
        <dbReference type="EMBL" id="MCI70702.1"/>
    </source>
</evidence>
<organism evidence="1 2">
    <name type="scientific">Trifolium medium</name>
    <dbReference type="NCBI Taxonomy" id="97028"/>
    <lineage>
        <taxon>Eukaryota</taxon>
        <taxon>Viridiplantae</taxon>
        <taxon>Streptophyta</taxon>
        <taxon>Embryophyta</taxon>
        <taxon>Tracheophyta</taxon>
        <taxon>Spermatophyta</taxon>
        <taxon>Magnoliopsida</taxon>
        <taxon>eudicotyledons</taxon>
        <taxon>Gunneridae</taxon>
        <taxon>Pentapetalae</taxon>
        <taxon>rosids</taxon>
        <taxon>fabids</taxon>
        <taxon>Fabales</taxon>
        <taxon>Fabaceae</taxon>
        <taxon>Papilionoideae</taxon>
        <taxon>50 kb inversion clade</taxon>
        <taxon>NPAAA clade</taxon>
        <taxon>Hologalegina</taxon>
        <taxon>IRL clade</taxon>
        <taxon>Trifolieae</taxon>
        <taxon>Trifolium</taxon>
    </lineage>
</organism>
<dbReference type="AlphaFoldDB" id="A0A392UBC2"/>